<feature type="domain" description="Dipeptidylpeptidase IV N-terminal" evidence="15">
    <location>
        <begin position="147"/>
        <end position="512"/>
    </location>
</feature>
<evidence type="ECO:0000256" key="3">
    <source>
        <dbReference type="ARBA" id="ARBA00022438"/>
    </source>
</evidence>
<name>A0ABM1W0V1_APLCA</name>
<keyword evidence="4" id="KW-0645">Protease</keyword>
<proteinExistence type="predicted"/>
<keyword evidence="7" id="KW-0720">Serine protease</keyword>
<keyword evidence="16" id="KW-1185">Reference proteome</keyword>
<evidence type="ECO:0000256" key="5">
    <source>
        <dbReference type="ARBA" id="ARBA00022692"/>
    </source>
</evidence>
<reference evidence="17" key="1">
    <citation type="submission" date="2025-08" db="UniProtKB">
        <authorList>
            <consortium name="RefSeq"/>
        </authorList>
    </citation>
    <scope>IDENTIFICATION</scope>
</reference>
<organism evidence="16 17">
    <name type="scientific">Aplysia californica</name>
    <name type="common">California sea hare</name>
    <dbReference type="NCBI Taxonomy" id="6500"/>
    <lineage>
        <taxon>Eukaryota</taxon>
        <taxon>Metazoa</taxon>
        <taxon>Spiralia</taxon>
        <taxon>Lophotrochozoa</taxon>
        <taxon>Mollusca</taxon>
        <taxon>Gastropoda</taxon>
        <taxon>Heterobranchia</taxon>
        <taxon>Euthyneura</taxon>
        <taxon>Tectipleura</taxon>
        <taxon>Aplysiida</taxon>
        <taxon>Aplysioidea</taxon>
        <taxon>Aplysiidae</taxon>
        <taxon>Aplysia</taxon>
    </lineage>
</organism>
<evidence type="ECO:0000256" key="2">
    <source>
        <dbReference type="ARBA" id="ARBA00004485"/>
    </source>
</evidence>
<gene>
    <name evidence="17" type="primary">LOC101851831</name>
</gene>
<dbReference type="InterPro" id="IPR029058">
    <property type="entry name" value="AB_hydrolase_fold"/>
</dbReference>
<comment type="subcellular location">
    <subcellularLocation>
        <location evidence="1">Cell projection</location>
        <location evidence="1">Invadopodium membrane</location>
        <topology evidence="1">Single-pass type II membrane protein</topology>
    </subcellularLocation>
    <subcellularLocation>
        <location evidence="2">Cell projection</location>
        <location evidence="2">Lamellipodium membrane</location>
        <topology evidence="2">Single-pass type II membrane protein</topology>
    </subcellularLocation>
</comment>
<dbReference type="Gene3D" id="2.140.10.30">
    <property type="entry name" value="Dipeptidylpeptidase IV, N-terminal domain"/>
    <property type="match status" value="1"/>
</dbReference>
<keyword evidence="3" id="KW-0031">Aminopeptidase</keyword>
<keyword evidence="5 13" id="KW-0812">Transmembrane</keyword>
<dbReference type="PROSITE" id="PS00708">
    <property type="entry name" value="PRO_ENDOPEP_SER"/>
    <property type="match status" value="1"/>
</dbReference>
<dbReference type="InterPro" id="IPR002469">
    <property type="entry name" value="Peptidase_S9B_N"/>
</dbReference>
<dbReference type="Proteomes" id="UP000694888">
    <property type="component" value="Unplaced"/>
</dbReference>
<keyword evidence="8" id="KW-0735">Signal-anchor</keyword>
<dbReference type="PANTHER" id="PTHR11731:SF200">
    <property type="entry name" value="DIPEPTIDYL PEPTIDASE 10, ISOFORM B"/>
    <property type="match status" value="1"/>
</dbReference>
<dbReference type="SUPFAM" id="SSF82171">
    <property type="entry name" value="DPP6 N-terminal domain-like"/>
    <property type="match status" value="1"/>
</dbReference>
<dbReference type="GeneID" id="101851831"/>
<dbReference type="InterPro" id="IPR001375">
    <property type="entry name" value="Peptidase_S9_cat"/>
</dbReference>
<evidence type="ECO:0000259" key="14">
    <source>
        <dbReference type="Pfam" id="PF00326"/>
    </source>
</evidence>
<keyword evidence="6" id="KW-0378">Hydrolase</keyword>
<evidence type="ECO:0000256" key="7">
    <source>
        <dbReference type="ARBA" id="ARBA00022825"/>
    </source>
</evidence>
<evidence type="ECO:0000256" key="12">
    <source>
        <dbReference type="SAM" id="MobiDB-lite"/>
    </source>
</evidence>
<keyword evidence="11" id="KW-0325">Glycoprotein</keyword>
<evidence type="ECO:0000256" key="1">
    <source>
        <dbReference type="ARBA" id="ARBA00004341"/>
    </source>
</evidence>
<dbReference type="InterPro" id="IPR002471">
    <property type="entry name" value="Pept_S9_AS"/>
</dbReference>
<feature type="domain" description="Peptidase S9 prolyl oligopeptidase catalytic" evidence="14">
    <location>
        <begin position="596"/>
        <end position="800"/>
    </location>
</feature>
<evidence type="ECO:0000256" key="9">
    <source>
        <dbReference type="ARBA" id="ARBA00022989"/>
    </source>
</evidence>
<dbReference type="Gene3D" id="3.40.50.1820">
    <property type="entry name" value="alpha/beta hydrolase"/>
    <property type="match status" value="1"/>
</dbReference>
<keyword evidence="9 13" id="KW-1133">Transmembrane helix</keyword>
<sequence>MPGPVAGRRYTRLDMEEDREAASHRPLTAAEEGELVGNTAQQRNWRGIAIALLVILIVCALIVTAVVIATPKEDTESLGEKFTFEDYLSSHYTPGEVHVQWIPGGNEFLFKSKNGEIRIFNCSSNSSRVIMDNSTYNHLEPKDYTLSPDGEYLLLKTKVKKIFRHSTTAEYSVYHIRTKDVTKIPGVTAEDPSYHYVAWTPTGRALVLIFENNIYYKADLKATPIQLTDTGIPGLYYNGVPDWVYEEEVFSTDHALWFSHGGSYLLYAFFNDSTVPTFYFPWYGDLDNSYTGEYKIAYPKAGYPNPVFTLYLMRMSDQSKIAISPPDELATNDYLFTNVAWRNDDEVLITWMNRVQNHAVVTLCRSSDAQCKVSLEVKSESGWLELFTPPLVAADGSKYFWILPQREGEDGFYKHVAMIEFREWNQMDRKSFLTDGKWVVSTLVNYNEEKDMLYYLTPHIDPRQMHLYSVEVSIKQTRCLTCDYSKDCLYNEVSMSSTTDFYILKCLGPGVPKYSLMNIDGTEIERMENNTAVAARLAKKALPWIKYEQIELDTGEKMWAKMYMPPVLKTEETLKYPLLLHVYGGPNSQMVTEKYSVAWETYLTSSRDTIVAMVDGRGSGGRGDKFLHAIYRKLGSFEVDDSITAAKYFETLHYVDEKAMAIWGWSYGGYVTASALGRKEHPFKCGISVAPVTDWIYYDTIYTERYMGLPTTDDNIAAYKFANVSMYAENFKKSSFMLVHGTADDNVHFQQSAQLMKALTEADVYFRFLMYPDKNHMLVGGNTQKHLYAQMEDFLIECFDGASELFGISASGGTEES</sequence>
<feature type="region of interest" description="Disordered" evidence="12">
    <location>
        <begin position="1"/>
        <end position="25"/>
    </location>
</feature>
<evidence type="ECO:0000256" key="8">
    <source>
        <dbReference type="ARBA" id="ARBA00022968"/>
    </source>
</evidence>
<dbReference type="Pfam" id="PF00326">
    <property type="entry name" value="Peptidase_S9"/>
    <property type="match status" value="1"/>
</dbReference>
<evidence type="ECO:0000313" key="16">
    <source>
        <dbReference type="Proteomes" id="UP000694888"/>
    </source>
</evidence>
<evidence type="ECO:0000256" key="6">
    <source>
        <dbReference type="ARBA" id="ARBA00022801"/>
    </source>
</evidence>
<evidence type="ECO:0000256" key="4">
    <source>
        <dbReference type="ARBA" id="ARBA00022670"/>
    </source>
</evidence>
<dbReference type="InterPro" id="IPR050278">
    <property type="entry name" value="Serine_Prot_S9B/DPPIV"/>
</dbReference>
<evidence type="ECO:0000256" key="10">
    <source>
        <dbReference type="ARBA" id="ARBA00023136"/>
    </source>
</evidence>
<evidence type="ECO:0000256" key="13">
    <source>
        <dbReference type="SAM" id="Phobius"/>
    </source>
</evidence>
<dbReference type="PANTHER" id="PTHR11731">
    <property type="entry name" value="PROTEASE FAMILY S9B,C DIPEPTIDYL-PEPTIDASE IV-RELATED"/>
    <property type="match status" value="1"/>
</dbReference>
<evidence type="ECO:0000259" key="15">
    <source>
        <dbReference type="Pfam" id="PF00930"/>
    </source>
</evidence>
<keyword evidence="10 13" id="KW-0472">Membrane</keyword>
<feature type="transmembrane region" description="Helical" evidence="13">
    <location>
        <begin position="48"/>
        <end position="69"/>
    </location>
</feature>
<dbReference type="RefSeq" id="XP_035828294.1">
    <property type="nucleotide sequence ID" value="XM_035972401.1"/>
</dbReference>
<accession>A0ABM1W0V1</accession>
<protein>
    <submittedName>
        <fullName evidence="17">Dipeptidyl peptidase 4</fullName>
    </submittedName>
</protein>
<evidence type="ECO:0000256" key="11">
    <source>
        <dbReference type="ARBA" id="ARBA00023180"/>
    </source>
</evidence>
<dbReference type="Pfam" id="PF00930">
    <property type="entry name" value="DPPIV_N"/>
    <property type="match status" value="1"/>
</dbReference>
<dbReference type="SUPFAM" id="SSF53474">
    <property type="entry name" value="alpha/beta-Hydrolases"/>
    <property type="match status" value="1"/>
</dbReference>
<evidence type="ECO:0000313" key="17">
    <source>
        <dbReference type="RefSeq" id="XP_035828294.1"/>
    </source>
</evidence>